<dbReference type="EMBL" id="JAIZAY010000022">
    <property type="protein sequence ID" value="KAJ8020416.1"/>
    <property type="molecule type" value="Genomic_DNA"/>
</dbReference>
<evidence type="ECO:0000256" key="1">
    <source>
        <dbReference type="ARBA" id="ARBA00010754"/>
    </source>
</evidence>
<dbReference type="GO" id="GO:0031083">
    <property type="term" value="C:BLOC-1 complex"/>
    <property type="evidence" value="ECO:0007669"/>
    <property type="project" value="InterPro"/>
</dbReference>
<comment type="similarity">
    <text evidence="1">Belongs to the BLOC1S5 family.</text>
</comment>
<dbReference type="Proteomes" id="UP001152320">
    <property type="component" value="Chromosome 22"/>
</dbReference>
<dbReference type="Pfam" id="PF14942">
    <property type="entry name" value="Muted"/>
    <property type="match status" value="1"/>
</dbReference>
<protein>
    <recommendedName>
        <fullName evidence="2">Biogenesis of lysosome-related organelles complex 1 subunit 5</fullName>
    </recommendedName>
</protein>
<proteinExistence type="inferred from homology"/>
<name>A0A9Q0YKI3_HOLLE</name>
<dbReference type="InterPro" id="IPR017243">
    <property type="entry name" value="Bloc1s5"/>
</dbReference>
<evidence type="ECO:0000256" key="3">
    <source>
        <dbReference type="SAM" id="MobiDB-lite"/>
    </source>
</evidence>
<keyword evidence="5" id="KW-1185">Reference proteome</keyword>
<evidence type="ECO:0000256" key="2">
    <source>
        <dbReference type="ARBA" id="ARBA00019580"/>
    </source>
</evidence>
<dbReference type="GO" id="GO:0030133">
    <property type="term" value="C:transport vesicle"/>
    <property type="evidence" value="ECO:0007669"/>
    <property type="project" value="InterPro"/>
</dbReference>
<dbReference type="AlphaFoldDB" id="A0A9Q0YKI3"/>
<accession>A0A9Q0YKI3</accession>
<evidence type="ECO:0000313" key="5">
    <source>
        <dbReference type="Proteomes" id="UP001152320"/>
    </source>
</evidence>
<feature type="region of interest" description="Disordered" evidence="3">
    <location>
        <begin position="69"/>
        <end position="100"/>
    </location>
</feature>
<comment type="caution">
    <text evidence="4">The sequence shown here is derived from an EMBL/GenBank/DDBJ whole genome shotgun (WGS) entry which is preliminary data.</text>
</comment>
<sequence>MKTERLPEVTQLMESQLPEILIQMSAATNLCEKLIAAEEKHLQSNVLEERRKQRAVRWTDFREKLAQERDQVDTEHVQRTKAVEDHFERHTEKLASIGDT</sequence>
<organism evidence="4 5">
    <name type="scientific">Holothuria leucospilota</name>
    <name type="common">Black long sea cucumber</name>
    <name type="synonym">Mertensiothuria leucospilota</name>
    <dbReference type="NCBI Taxonomy" id="206669"/>
    <lineage>
        <taxon>Eukaryota</taxon>
        <taxon>Metazoa</taxon>
        <taxon>Echinodermata</taxon>
        <taxon>Eleutherozoa</taxon>
        <taxon>Echinozoa</taxon>
        <taxon>Holothuroidea</taxon>
        <taxon>Aspidochirotacea</taxon>
        <taxon>Aspidochirotida</taxon>
        <taxon>Holothuriidae</taxon>
        <taxon>Holothuria</taxon>
    </lineage>
</organism>
<feature type="compositionally biased region" description="Basic and acidic residues" evidence="3">
    <location>
        <begin position="69"/>
        <end position="93"/>
    </location>
</feature>
<evidence type="ECO:0000313" key="4">
    <source>
        <dbReference type="EMBL" id="KAJ8020416.1"/>
    </source>
</evidence>
<reference evidence="4" key="1">
    <citation type="submission" date="2021-10" db="EMBL/GenBank/DDBJ databases">
        <title>Tropical sea cucumber genome reveals ecological adaptation and Cuvierian tubules defense mechanism.</title>
        <authorList>
            <person name="Chen T."/>
        </authorList>
    </citation>
    <scope>NUCLEOTIDE SEQUENCE</scope>
    <source>
        <strain evidence="4">Nanhai2018</strain>
        <tissue evidence="4">Muscle</tissue>
    </source>
</reference>
<gene>
    <name evidence="4" type="ORF">HOLleu_40001</name>
</gene>